<evidence type="ECO:0000256" key="2">
    <source>
        <dbReference type="SAM" id="Phobius"/>
    </source>
</evidence>
<feature type="compositionally biased region" description="Low complexity" evidence="1">
    <location>
        <begin position="543"/>
        <end position="554"/>
    </location>
</feature>
<keyword evidence="4" id="KW-1185">Reference proteome</keyword>
<protein>
    <submittedName>
        <fullName evidence="3">Uncharacterized protein</fullName>
    </submittedName>
</protein>
<reference evidence="3" key="1">
    <citation type="journal article" date="2023" name="Mol. Biol. Evol.">
        <title>Third-Generation Sequencing Reveals the Adaptive Role of the Epigenome in Three Deep-Sea Polychaetes.</title>
        <authorList>
            <person name="Perez M."/>
            <person name="Aroh O."/>
            <person name="Sun Y."/>
            <person name="Lan Y."/>
            <person name="Juniper S.K."/>
            <person name="Young C.R."/>
            <person name="Angers B."/>
            <person name="Qian P.Y."/>
        </authorList>
    </citation>
    <scope>NUCLEOTIDE SEQUENCE</scope>
    <source>
        <strain evidence="3">P08H-3</strain>
    </source>
</reference>
<feature type="region of interest" description="Disordered" evidence="1">
    <location>
        <begin position="87"/>
        <end position="119"/>
    </location>
</feature>
<feature type="transmembrane region" description="Helical" evidence="2">
    <location>
        <begin position="41"/>
        <end position="64"/>
    </location>
</feature>
<feature type="compositionally biased region" description="Basic and acidic residues" evidence="1">
    <location>
        <begin position="487"/>
        <end position="499"/>
    </location>
</feature>
<feature type="region of interest" description="Disordered" evidence="1">
    <location>
        <begin position="583"/>
        <end position="605"/>
    </location>
</feature>
<feature type="compositionally biased region" description="Basic and acidic residues" evidence="1">
    <location>
        <begin position="294"/>
        <end position="306"/>
    </location>
</feature>
<feature type="compositionally biased region" description="Low complexity" evidence="1">
    <location>
        <begin position="21"/>
        <end position="32"/>
    </location>
</feature>
<proteinExistence type="predicted"/>
<feature type="compositionally biased region" description="Polar residues" evidence="1">
    <location>
        <begin position="249"/>
        <end position="261"/>
    </location>
</feature>
<dbReference type="EMBL" id="JAODUP010000511">
    <property type="protein sequence ID" value="KAK2148177.1"/>
    <property type="molecule type" value="Genomic_DNA"/>
</dbReference>
<comment type="caution">
    <text evidence="3">The sequence shown here is derived from an EMBL/GenBank/DDBJ whole genome shotgun (WGS) entry which is preliminary data.</text>
</comment>
<name>A0AAD9MWD0_9ANNE</name>
<feature type="compositionally biased region" description="Polar residues" evidence="1">
    <location>
        <begin position="583"/>
        <end position="599"/>
    </location>
</feature>
<evidence type="ECO:0000256" key="1">
    <source>
        <dbReference type="SAM" id="MobiDB-lite"/>
    </source>
</evidence>
<feature type="region of interest" description="Disordered" evidence="1">
    <location>
        <begin position="290"/>
        <end position="309"/>
    </location>
</feature>
<feature type="compositionally biased region" description="Basic residues" evidence="1">
    <location>
        <begin position="93"/>
        <end position="104"/>
    </location>
</feature>
<gene>
    <name evidence="3" type="ORF">LSH36_511g01016</name>
</gene>
<feature type="region of interest" description="Disordered" evidence="1">
    <location>
        <begin position="240"/>
        <end position="270"/>
    </location>
</feature>
<dbReference type="AlphaFoldDB" id="A0AAD9MWD0"/>
<accession>A0AAD9MWD0</accession>
<feature type="region of interest" description="Disordered" evidence="1">
    <location>
        <begin position="13"/>
        <end position="32"/>
    </location>
</feature>
<evidence type="ECO:0000313" key="4">
    <source>
        <dbReference type="Proteomes" id="UP001208570"/>
    </source>
</evidence>
<keyword evidence="2" id="KW-0812">Transmembrane</keyword>
<evidence type="ECO:0000313" key="3">
    <source>
        <dbReference type="EMBL" id="KAK2148177.1"/>
    </source>
</evidence>
<dbReference type="Proteomes" id="UP001208570">
    <property type="component" value="Unassembled WGS sequence"/>
</dbReference>
<feature type="region of interest" description="Disordered" evidence="1">
    <location>
        <begin position="468"/>
        <end position="499"/>
    </location>
</feature>
<keyword evidence="2" id="KW-1133">Transmembrane helix</keyword>
<sequence length="728" mass="79202">MASILGDSGRNDFDVGSVQGSSSTTPITTTSPTEVTSRYSWLVPTIVSVVCLVIVTFCIVWFVLYSRRRAKRYRVQIRNGVNREQSFDEWARQSHRSNSKKRSRAGSTTSHHGDYEPRLGMIRESPEDKMVDGKFEMKAGGQANAVVHAERSVLGIGDAEISTVSGQKVAYLQRTGCTTCSSRSNPNIILSTRVPYSPYRLTWISPTSLDPRIVRSDPNIVESALSVRYHPNSACSSYSQSASWGRSPYNPNNNTPVSSDSESNKVGGIPPGNVIVNRTNSEIGKQTQFTEVPDNGKKGDHKRADDVPTANFKPTKELASRGQQTGTDGGCRCNSCSTTMWPHAAPPCSVEAGRAHVSAYARGLLRERFARELEANVGCEQCRAYLMSGNQSVSPNVGSSSASYYNPHSDYYNGSVPLSSASVYGQVDSYDMTQFGSNTTGMQSYSVSGYNAGRSHSTSIGGQVSCLMTRDHQQQQQQQQHHHHHQDRSQRCHDEKGDDLPDLSEVAVIKESISSTCNAASRPTEAAAADRDSENTSATSCRTTNSSSQQLSTTAHSTRSAPAAIGVHNTASWADSNIHNNTTSWTDSNAHNNTTTSASGRLPSRVPLPLQPVQYPVHIPVQPIHLPTVLERGFVPHIGAAPSAIPMARYTPDPRLCHMPVDLSVQHEALVYDPGSGDWDHLPFCAPVSITSAGNSVQTTPDSLTEYGPHLHLMYTAQPVLRDAQYWV</sequence>
<keyword evidence="2" id="KW-0472">Membrane</keyword>
<organism evidence="3 4">
    <name type="scientific">Paralvinella palmiformis</name>
    <dbReference type="NCBI Taxonomy" id="53620"/>
    <lineage>
        <taxon>Eukaryota</taxon>
        <taxon>Metazoa</taxon>
        <taxon>Spiralia</taxon>
        <taxon>Lophotrochozoa</taxon>
        <taxon>Annelida</taxon>
        <taxon>Polychaeta</taxon>
        <taxon>Sedentaria</taxon>
        <taxon>Canalipalpata</taxon>
        <taxon>Terebellida</taxon>
        <taxon>Terebelliformia</taxon>
        <taxon>Alvinellidae</taxon>
        <taxon>Paralvinella</taxon>
    </lineage>
</organism>
<feature type="region of interest" description="Disordered" evidence="1">
    <location>
        <begin position="514"/>
        <end position="561"/>
    </location>
</feature>